<accession>H0R4W1</accession>
<feature type="region of interest" description="Disordered" evidence="1">
    <location>
        <begin position="114"/>
        <end position="148"/>
    </location>
</feature>
<dbReference type="AlphaFoldDB" id="H0R4W1"/>
<gene>
    <name evidence="2" type="ORF">GOEFS_106_00080</name>
</gene>
<dbReference type="eggNOG" id="COG4270">
    <property type="taxonomic scope" value="Bacteria"/>
</dbReference>
<name>H0R4W1_9ACTN</name>
<evidence type="ECO:0000313" key="3">
    <source>
        <dbReference type="Proteomes" id="UP000035034"/>
    </source>
</evidence>
<dbReference type="EMBL" id="BAEH01000106">
    <property type="protein sequence ID" value="GAB20112.1"/>
    <property type="molecule type" value="Genomic_DNA"/>
</dbReference>
<proteinExistence type="predicted"/>
<evidence type="ECO:0000313" key="2">
    <source>
        <dbReference type="EMBL" id="GAB20112.1"/>
    </source>
</evidence>
<feature type="compositionally biased region" description="Polar residues" evidence="1">
    <location>
        <begin position="127"/>
        <end position="148"/>
    </location>
</feature>
<dbReference type="RefSeq" id="WP_007319447.1">
    <property type="nucleotide sequence ID" value="NZ_BAEH01000106.1"/>
</dbReference>
<organism evidence="2 3">
    <name type="scientific">Gordonia effusa NBRC 100432</name>
    <dbReference type="NCBI Taxonomy" id="1077974"/>
    <lineage>
        <taxon>Bacteria</taxon>
        <taxon>Bacillati</taxon>
        <taxon>Actinomycetota</taxon>
        <taxon>Actinomycetes</taxon>
        <taxon>Mycobacteriales</taxon>
        <taxon>Gordoniaceae</taxon>
        <taxon>Gordonia</taxon>
    </lineage>
</organism>
<protein>
    <submittedName>
        <fullName evidence="2">Uncharacterized protein</fullName>
    </submittedName>
</protein>
<keyword evidence="3" id="KW-1185">Reference proteome</keyword>
<evidence type="ECO:0000256" key="1">
    <source>
        <dbReference type="SAM" id="MobiDB-lite"/>
    </source>
</evidence>
<comment type="caution">
    <text evidence="2">The sequence shown here is derived from an EMBL/GenBank/DDBJ whole genome shotgun (WGS) entry which is preliminary data.</text>
</comment>
<dbReference type="Proteomes" id="UP000035034">
    <property type="component" value="Unassembled WGS sequence"/>
</dbReference>
<sequence length="148" mass="15827">MGKRKRRRQAASQSLIAGKTPKHPVVIHSYPPDSLKARLFGLGLASTGAAHFTAPKAFDPLTAKAFPVKTRRWTYRNGLTELALGLAITSRHTRPLGTVGLAAYTAFLAGRHNKAANTPPTPPAVEVSTTAPETTFNEIDQEQTGVAT</sequence>
<reference evidence="2 3" key="1">
    <citation type="submission" date="2011-12" db="EMBL/GenBank/DDBJ databases">
        <title>Whole genome shotgun sequence of Gordonia effusa NBRC 100432.</title>
        <authorList>
            <person name="Yoshida I."/>
            <person name="Takarada H."/>
            <person name="Hosoyama A."/>
            <person name="Tsuchikane K."/>
            <person name="Katsumata H."/>
            <person name="Yamazaki S."/>
            <person name="Fujita N."/>
        </authorList>
    </citation>
    <scope>NUCLEOTIDE SEQUENCE [LARGE SCALE GENOMIC DNA]</scope>
    <source>
        <strain evidence="2 3">NBRC 100432</strain>
    </source>
</reference>
<dbReference type="STRING" id="1077974.GOEFS_106_00080"/>